<organism evidence="1 2">
    <name type="scientific">Carpediemonas membranifera</name>
    <dbReference type="NCBI Taxonomy" id="201153"/>
    <lineage>
        <taxon>Eukaryota</taxon>
        <taxon>Metamonada</taxon>
        <taxon>Carpediemonas-like organisms</taxon>
        <taxon>Carpediemonas</taxon>
    </lineage>
</organism>
<dbReference type="SUPFAM" id="SSF101908">
    <property type="entry name" value="Putative isomerase YbhE"/>
    <property type="match status" value="1"/>
</dbReference>
<proteinExistence type="predicted"/>
<name>A0A8J6AWM6_9EUKA</name>
<protein>
    <submittedName>
        <fullName evidence="1">Uncharacterized protein</fullName>
    </submittedName>
</protein>
<dbReference type="EMBL" id="JAHDYR010000066">
    <property type="protein sequence ID" value="KAG9390153.1"/>
    <property type="molecule type" value="Genomic_DNA"/>
</dbReference>
<evidence type="ECO:0000313" key="2">
    <source>
        <dbReference type="Proteomes" id="UP000717585"/>
    </source>
</evidence>
<dbReference type="AlphaFoldDB" id="A0A8J6AWM6"/>
<evidence type="ECO:0000313" key="1">
    <source>
        <dbReference type="EMBL" id="KAG9390153.1"/>
    </source>
</evidence>
<dbReference type="Proteomes" id="UP000717585">
    <property type="component" value="Unassembled WGS sequence"/>
</dbReference>
<gene>
    <name evidence="1" type="ORF">J8273_8193</name>
</gene>
<comment type="caution">
    <text evidence="1">The sequence shown here is derived from an EMBL/GenBank/DDBJ whole genome shotgun (WGS) entry which is preliminary data.</text>
</comment>
<reference evidence="1" key="1">
    <citation type="submission" date="2021-05" db="EMBL/GenBank/DDBJ databases">
        <title>A free-living protist that lacks canonical eukaryotic 1 DNA replication and segregation systems.</title>
        <authorList>
            <person name="Salas-Leiva D.E."/>
            <person name="Tromer E.C."/>
            <person name="Curtis B.A."/>
            <person name="Jerlstrom-Hultqvist J."/>
            <person name="Kolisko M."/>
            <person name="Yi Z."/>
            <person name="Salas-Leiva J.S."/>
            <person name="Gallot-Lavallee L."/>
            <person name="Kops G.J.P.L."/>
            <person name="Archibald J.M."/>
            <person name="Simpson A.G.B."/>
            <person name="Roger A.J."/>
        </authorList>
    </citation>
    <scope>NUCLEOTIDE SEQUENCE</scope>
    <source>
        <strain evidence="1">BICM</strain>
    </source>
</reference>
<keyword evidence="2" id="KW-1185">Reference proteome</keyword>
<sequence length="333" mass="35065">MDNSATFRLPAFGNTLKHVPGDHPLPRFIVGTSSLAPFTGDALSKNKLIMIEYDELNASIAILSTTDIDGEVQSLGFARNESLLIVLAKNPVESFLMAYSMGIDAALTEEWRLAVDPSILLLTHPTMDNLCLVGPGSICLVDTDAPKDMGTEIYRTDGRIRTAAWLETVPDRIVIGEGHRVIVFSLKTMKAVAQGSVEDSIALRVSPLTIDDRIYTTGTDGRLTAWASNGAGTLAPTHSDTALPHFGTALSANTLYTSVVLVGGAYSSTVAVADVHAAGARHLAALQMPLPEGIGVEETVWSAVDPFVAAVLGSDGTLVVGRLPGSVRGMVAA</sequence>
<accession>A0A8J6AWM6</accession>